<keyword evidence="3" id="KW-1185">Reference proteome</keyword>
<evidence type="ECO:0000313" key="2">
    <source>
        <dbReference type="EMBL" id="MFC5970012.1"/>
    </source>
</evidence>
<name>A0ABD5RHK6_9EURY</name>
<comment type="caution">
    <text evidence="2">The sequence shown here is derived from an EMBL/GenBank/DDBJ whole genome shotgun (WGS) entry which is preliminary data.</text>
</comment>
<gene>
    <name evidence="2" type="ORF">ACFPYI_01590</name>
</gene>
<dbReference type="RefSeq" id="WP_247418621.1">
    <property type="nucleotide sequence ID" value="NZ_JALLGW010000002.1"/>
</dbReference>
<reference evidence="2 3" key="1">
    <citation type="journal article" date="2019" name="Int. J. Syst. Evol. Microbiol.">
        <title>The Global Catalogue of Microorganisms (GCM) 10K type strain sequencing project: providing services to taxonomists for standard genome sequencing and annotation.</title>
        <authorList>
            <consortium name="The Broad Institute Genomics Platform"/>
            <consortium name="The Broad Institute Genome Sequencing Center for Infectious Disease"/>
            <person name="Wu L."/>
            <person name="Ma J."/>
        </authorList>
    </citation>
    <scope>NUCLEOTIDE SEQUENCE [LARGE SCALE GENOMIC DNA]</scope>
    <source>
        <strain evidence="2 3">CGMCC 1.12543</strain>
    </source>
</reference>
<feature type="domain" description="DICT" evidence="1">
    <location>
        <begin position="90"/>
        <end position="205"/>
    </location>
</feature>
<evidence type="ECO:0000313" key="3">
    <source>
        <dbReference type="Proteomes" id="UP001596099"/>
    </source>
</evidence>
<dbReference type="InterPro" id="IPR019278">
    <property type="entry name" value="DICT_dom"/>
</dbReference>
<accession>A0ABD5RHK6</accession>
<organism evidence="2 3">
    <name type="scientific">Halomarina salina</name>
    <dbReference type="NCBI Taxonomy" id="1872699"/>
    <lineage>
        <taxon>Archaea</taxon>
        <taxon>Methanobacteriati</taxon>
        <taxon>Methanobacteriota</taxon>
        <taxon>Stenosarchaea group</taxon>
        <taxon>Halobacteria</taxon>
        <taxon>Halobacteriales</taxon>
        <taxon>Natronomonadaceae</taxon>
        <taxon>Halomarina</taxon>
    </lineage>
</organism>
<dbReference type="PIRSF" id="PIRSF030471">
    <property type="entry name" value="STR_Vng0742h_prd"/>
    <property type="match status" value="1"/>
</dbReference>
<protein>
    <submittedName>
        <fullName evidence="2">DICT sensory domain-containing protein</fullName>
    </submittedName>
</protein>
<proteinExistence type="predicted"/>
<dbReference type="AlphaFoldDB" id="A0ABD5RHK6"/>
<dbReference type="InterPro" id="IPR016954">
    <property type="entry name" value="Uncharacterised_Vng0742h"/>
</dbReference>
<evidence type="ECO:0000259" key="1">
    <source>
        <dbReference type="Pfam" id="PF10069"/>
    </source>
</evidence>
<sequence>MSLSELISGVEAHEMTLTVFNSESDAADTLREHFADRNLVVTEGNSLEGPQDYVVLSKGDEFLTAANLDEVLDPSLDTEPHFEAEGRKAILDHLDETMFTSYDARQMVSASREIEDRAWRVGAGQLHAGFQNVSIIESQLDVYEQLATRPNLDVHAYGYPDDAVPDHEGFTVHVERTDEIANSWFVVYDGAGVDSNKCALLAEEREPRQFYGFWTYGPDTVDWIIDHLTSTYGMVEPDDSVER</sequence>
<dbReference type="Proteomes" id="UP001596099">
    <property type="component" value="Unassembled WGS sequence"/>
</dbReference>
<dbReference type="Pfam" id="PF10069">
    <property type="entry name" value="DICT"/>
    <property type="match status" value="1"/>
</dbReference>
<dbReference type="EMBL" id="JBHSQH010000001">
    <property type="protein sequence ID" value="MFC5970012.1"/>
    <property type="molecule type" value="Genomic_DNA"/>
</dbReference>